<reference evidence="1 2" key="1">
    <citation type="submission" date="2013-11" db="EMBL/GenBank/DDBJ databases">
        <title>The Genome Sequence of Phytophthora parasitica CJ01A1.</title>
        <authorList>
            <consortium name="The Broad Institute Genomics Platform"/>
            <person name="Russ C."/>
            <person name="Tyler B."/>
            <person name="Panabieres F."/>
            <person name="Shan W."/>
            <person name="Tripathy S."/>
            <person name="Grunwald N."/>
            <person name="Machado M."/>
            <person name="Johnson C.S."/>
            <person name="Walker B."/>
            <person name="Young S.K."/>
            <person name="Zeng Q."/>
            <person name="Gargeya S."/>
            <person name="Fitzgerald M."/>
            <person name="Haas B."/>
            <person name="Abouelleil A."/>
            <person name="Allen A.W."/>
            <person name="Alvarado L."/>
            <person name="Arachchi H.M."/>
            <person name="Berlin A.M."/>
            <person name="Chapman S.B."/>
            <person name="Gainer-Dewar J."/>
            <person name="Goldberg J."/>
            <person name="Griggs A."/>
            <person name="Gujja S."/>
            <person name="Hansen M."/>
            <person name="Howarth C."/>
            <person name="Imamovic A."/>
            <person name="Ireland A."/>
            <person name="Larimer J."/>
            <person name="McCowan C."/>
            <person name="Murphy C."/>
            <person name="Pearson M."/>
            <person name="Poon T.W."/>
            <person name="Priest M."/>
            <person name="Roberts A."/>
            <person name="Saif S."/>
            <person name="Shea T."/>
            <person name="Sisk P."/>
            <person name="Sykes S."/>
            <person name="Wortman J."/>
            <person name="Nusbaum C."/>
            <person name="Birren B."/>
        </authorList>
    </citation>
    <scope>NUCLEOTIDE SEQUENCE [LARGE SCALE GENOMIC DNA]</scope>
    <source>
        <strain evidence="1 2">CJ01A1</strain>
    </source>
</reference>
<dbReference type="EMBL" id="ANIX01004720">
    <property type="protein sequence ID" value="ETP00097.1"/>
    <property type="molecule type" value="Genomic_DNA"/>
</dbReference>
<comment type="caution">
    <text evidence="1">The sequence shown here is derived from an EMBL/GenBank/DDBJ whole genome shotgun (WGS) entry which is preliminary data.</text>
</comment>
<gene>
    <name evidence="1" type="ORF">F441_22481</name>
</gene>
<protein>
    <submittedName>
        <fullName evidence="1">Uncharacterized protein</fullName>
    </submittedName>
</protein>
<organism evidence="1 2">
    <name type="scientific">Phytophthora nicotianae CJ01A1</name>
    <dbReference type="NCBI Taxonomy" id="1317063"/>
    <lineage>
        <taxon>Eukaryota</taxon>
        <taxon>Sar</taxon>
        <taxon>Stramenopiles</taxon>
        <taxon>Oomycota</taxon>
        <taxon>Peronosporomycetes</taxon>
        <taxon>Peronosporales</taxon>
        <taxon>Peronosporaceae</taxon>
        <taxon>Phytophthora</taxon>
    </lineage>
</organism>
<accession>W2VP21</accession>
<dbReference type="AlphaFoldDB" id="W2VP21"/>
<evidence type="ECO:0000313" key="1">
    <source>
        <dbReference type="EMBL" id="ETP00097.1"/>
    </source>
</evidence>
<dbReference type="Proteomes" id="UP000018958">
    <property type="component" value="Unassembled WGS sequence"/>
</dbReference>
<name>W2VP21_PHYNI</name>
<evidence type="ECO:0000313" key="2">
    <source>
        <dbReference type="Proteomes" id="UP000018958"/>
    </source>
</evidence>
<proteinExistence type="predicted"/>
<sequence length="38" mass="3987">MDNAVEMTTTKATTSSMVVATTTTTMIPTNTALLPSPR</sequence>